<dbReference type="Pfam" id="PF00006">
    <property type="entry name" value="ATP-synt_ab"/>
    <property type="match status" value="1"/>
</dbReference>
<dbReference type="PANTHER" id="PTHR43389:SF4">
    <property type="entry name" value="V-TYPE PROTON ATPASE SUBUNIT B"/>
    <property type="match status" value="1"/>
</dbReference>
<dbReference type="GO" id="GO:0046933">
    <property type="term" value="F:proton-transporting ATP synthase activity, rotational mechanism"/>
    <property type="evidence" value="ECO:0007669"/>
    <property type="project" value="UniProtKB-UniRule"/>
</dbReference>
<protein>
    <recommendedName>
        <fullName evidence="8">A-type ATP synthase subunit B</fullName>
    </recommendedName>
</protein>
<reference evidence="12" key="1">
    <citation type="journal article" date="2020" name="mSystems">
        <title>Genome- and Community-Level Interaction Insights into Carbon Utilization and Element Cycling Functions of Hydrothermarchaeota in Hydrothermal Sediment.</title>
        <authorList>
            <person name="Zhou Z."/>
            <person name="Liu Y."/>
            <person name="Xu W."/>
            <person name="Pan J."/>
            <person name="Luo Z.H."/>
            <person name="Li M."/>
        </authorList>
    </citation>
    <scope>NUCLEOTIDE SEQUENCE [LARGE SCALE GENOMIC DNA]</scope>
    <source>
        <strain evidence="12">SpSt-618</strain>
        <strain evidence="13">SpSt-657</strain>
    </source>
</reference>
<comment type="caution">
    <text evidence="12">The sequence shown here is derived from an EMBL/GenBank/DDBJ whole genome shotgun (WGS) entry which is preliminary data.</text>
</comment>
<dbReference type="PANTHER" id="PTHR43389">
    <property type="entry name" value="V-TYPE PROTON ATPASE SUBUNIT B"/>
    <property type="match status" value="1"/>
</dbReference>
<dbReference type="AlphaFoldDB" id="A0A7J3I9A0"/>
<feature type="domain" description="ATPase F1/V1/A1 complex alpha/beta subunit nucleotide-binding" evidence="9">
    <location>
        <begin position="137"/>
        <end position="355"/>
    </location>
</feature>
<gene>
    <name evidence="8" type="primary">atpB</name>
    <name evidence="12" type="ORF">ENT87_07335</name>
    <name evidence="13" type="ORF">ENU30_07095</name>
</gene>
<dbReference type="EMBL" id="DTAI01000217">
    <property type="protein sequence ID" value="HGN37339.1"/>
    <property type="molecule type" value="Genomic_DNA"/>
</dbReference>
<keyword evidence="7 8" id="KW-0066">ATP synthesis</keyword>
<dbReference type="HAMAP" id="MF_00310">
    <property type="entry name" value="ATP_synth_B_arch"/>
    <property type="match status" value="1"/>
</dbReference>
<dbReference type="CDD" id="cd18112">
    <property type="entry name" value="ATP-synt_V_A-type_beta_C"/>
    <property type="match status" value="1"/>
</dbReference>
<evidence type="ECO:0000259" key="9">
    <source>
        <dbReference type="Pfam" id="PF00006"/>
    </source>
</evidence>
<comment type="similarity">
    <text evidence="1 8">Belongs to the ATPase alpha/beta chains family.</text>
</comment>
<dbReference type="NCBIfam" id="NF003235">
    <property type="entry name" value="PRK04196.1"/>
    <property type="match status" value="1"/>
</dbReference>
<evidence type="ECO:0000256" key="6">
    <source>
        <dbReference type="ARBA" id="ARBA00023136"/>
    </source>
</evidence>
<dbReference type="Pfam" id="PF22919">
    <property type="entry name" value="ATP-synt_VA_C"/>
    <property type="match status" value="1"/>
</dbReference>
<evidence type="ECO:0000256" key="3">
    <source>
        <dbReference type="ARBA" id="ARBA00022475"/>
    </source>
</evidence>
<dbReference type="CDD" id="cd01135">
    <property type="entry name" value="V_A-ATPase_B"/>
    <property type="match status" value="1"/>
</dbReference>
<evidence type="ECO:0000313" key="12">
    <source>
        <dbReference type="EMBL" id="HGN37339.1"/>
    </source>
</evidence>
<dbReference type="GO" id="GO:0046961">
    <property type="term" value="F:proton-transporting ATPase activity, rotational mechanism"/>
    <property type="evidence" value="ECO:0007669"/>
    <property type="project" value="TreeGrafter"/>
</dbReference>
<keyword evidence="3 8" id="KW-1003">Cell membrane</keyword>
<proteinExistence type="inferred from homology"/>
<accession>A0A7J3I9A0</accession>
<dbReference type="CDD" id="cd18118">
    <property type="entry name" value="ATP-synt_V_A-type_beta_N"/>
    <property type="match status" value="1"/>
</dbReference>
<sequence>MSSSILAVTKSSRQITGVRGSLIFVKALGGIRYGELVEIDVDGDSRLGQVVDVSRDIALIQIFGSSLGVTPGKTIVKFRGETLAIPVSSDMLGRIFDGLARPIDGGPPIVPEDYLDIHGEPLNPALRIPPSEPIETGISVIDGLLTLVRGQKLPIFSGSGLPHNRIAMQIVRQAAVRGSGERFAVVFGAIGVTHEEAMYFLNELKSMGALDRTIAFLAPASASTVEKLALPRVALTAAEFLAWRYGMHMLTILTDMTNYCEALKEISAAREEVPGRRGYPGYMYTDLATMYERAGRVIDQKGSMTIMPILTMPDDDITHPIPDLTGYITEGQIVLSRDMWRKGVYPPVDVFLSLSRLMKEGIGPGKTREDHREVFAQLISAYAEGQYLRELITIVGTESLTARDRRYLEFADNFEAKFISQGEHERRAFEETLDIAWSLLSILPEEELRQISSETMKKYHPAYRKQVSSQ</sequence>
<evidence type="ECO:0000256" key="2">
    <source>
        <dbReference type="ARBA" id="ARBA00022448"/>
    </source>
</evidence>
<dbReference type="GO" id="GO:0005886">
    <property type="term" value="C:plasma membrane"/>
    <property type="evidence" value="ECO:0007669"/>
    <property type="project" value="UniProtKB-SubCell"/>
</dbReference>
<keyword evidence="5 8" id="KW-0406">Ion transport</keyword>
<dbReference type="GO" id="GO:0042777">
    <property type="term" value="P:proton motive force-driven plasma membrane ATP synthesis"/>
    <property type="evidence" value="ECO:0007669"/>
    <property type="project" value="UniProtKB-UniRule"/>
</dbReference>
<evidence type="ECO:0000259" key="10">
    <source>
        <dbReference type="Pfam" id="PF02874"/>
    </source>
</evidence>
<dbReference type="SUPFAM" id="SSF47917">
    <property type="entry name" value="C-terminal domain of alpha and beta subunits of F1 ATP synthase"/>
    <property type="match status" value="1"/>
</dbReference>
<dbReference type="Gene3D" id="3.40.50.12240">
    <property type="match status" value="1"/>
</dbReference>
<evidence type="ECO:0000256" key="7">
    <source>
        <dbReference type="ARBA" id="ARBA00023310"/>
    </source>
</evidence>
<evidence type="ECO:0000256" key="8">
    <source>
        <dbReference type="HAMAP-Rule" id="MF_00310"/>
    </source>
</evidence>
<keyword evidence="4 8" id="KW-0375">Hydrogen ion transport</keyword>
<name>A0A7J3I9A0_9CREN</name>
<dbReference type="SUPFAM" id="SSF52540">
    <property type="entry name" value="P-loop containing nucleoside triphosphate hydrolases"/>
    <property type="match status" value="1"/>
</dbReference>
<evidence type="ECO:0000256" key="4">
    <source>
        <dbReference type="ARBA" id="ARBA00022781"/>
    </source>
</evidence>
<organism evidence="12">
    <name type="scientific">Ignisphaera aggregans</name>
    <dbReference type="NCBI Taxonomy" id="334771"/>
    <lineage>
        <taxon>Archaea</taxon>
        <taxon>Thermoproteota</taxon>
        <taxon>Thermoprotei</taxon>
        <taxon>Desulfurococcales</taxon>
        <taxon>Desulfurococcaceae</taxon>
        <taxon>Ignisphaera</taxon>
    </lineage>
</organism>
<dbReference type="InterPro" id="IPR055190">
    <property type="entry name" value="ATP-synt_VA_C"/>
</dbReference>
<dbReference type="GO" id="GO:0005524">
    <property type="term" value="F:ATP binding"/>
    <property type="evidence" value="ECO:0007669"/>
    <property type="project" value="UniProtKB-UniRule"/>
</dbReference>
<dbReference type="SUPFAM" id="SSF50615">
    <property type="entry name" value="N-terminal domain of alpha and beta subunits of F1 ATP synthase"/>
    <property type="match status" value="1"/>
</dbReference>
<keyword evidence="2 8" id="KW-0813">Transport</keyword>
<dbReference type="InterPro" id="IPR022879">
    <property type="entry name" value="V-ATPase_su_B/beta"/>
</dbReference>
<comment type="subcellular location">
    <subcellularLocation>
        <location evidence="8">Cell membrane</location>
        <topology evidence="8">Peripheral membrane protein</topology>
    </subcellularLocation>
</comment>
<dbReference type="InterPro" id="IPR000194">
    <property type="entry name" value="ATPase_F1/V1/A1_a/bsu_nucl-bd"/>
</dbReference>
<dbReference type="InterPro" id="IPR036121">
    <property type="entry name" value="ATPase_F1/V1/A1_a/bsu_N_sf"/>
</dbReference>
<evidence type="ECO:0000256" key="1">
    <source>
        <dbReference type="ARBA" id="ARBA00008936"/>
    </source>
</evidence>
<dbReference type="InterPro" id="IPR027417">
    <property type="entry name" value="P-loop_NTPase"/>
</dbReference>
<keyword evidence="6 8" id="KW-0472">Membrane</keyword>
<feature type="domain" description="ATPase F1/V1/A1 complex alpha/beta subunit N-terminal" evidence="10">
    <location>
        <begin position="15"/>
        <end position="79"/>
    </location>
</feature>
<evidence type="ECO:0000313" key="13">
    <source>
        <dbReference type="EMBL" id="HGQ18718.1"/>
    </source>
</evidence>
<feature type="domain" description="ATP synthase A/B type C-terminal" evidence="11">
    <location>
        <begin position="361"/>
        <end position="459"/>
    </location>
</feature>
<dbReference type="EMBL" id="DTBZ01000131">
    <property type="protein sequence ID" value="HGQ18718.1"/>
    <property type="molecule type" value="Genomic_DNA"/>
</dbReference>
<comment type="function">
    <text evidence="8">Component of the A-type ATP synthase that produces ATP from ADP in the presence of a proton gradient across the membrane. The B chain is a regulatory subunit.</text>
</comment>
<comment type="subunit">
    <text evidence="8">Has multiple subunits with at least A(3), B(3), C, D, E, F, H, I and proteolipid K(x).</text>
</comment>
<evidence type="ECO:0000256" key="5">
    <source>
        <dbReference type="ARBA" id="ARBA00023065"/>
    </source>
</evidence>
<dbReference type="Pfam" id="PF02874">
    <property type="entry name" value="ATP-synt_ab_N"/>
    <property type="match status" value="1"/>
</dbReference>
<dbReference type="InterPro" id="IPR004100">
    <property type="entry name" value="ATPase_F1/V1/A1_a/bsu_N"/>
</dbReference>
<evidence type="ECO:0000259" key="11">
    <source>
        <dbReference type="Pfam" id="PF22919"/>
    </source>
</evidence>